<gene>
    <name evidence="3" type="primary">dsbD</name>
</gene>
<feature type="transmembrane region" description="Helical" evidence="2">
    <location>
        <begin position="181"/>
        <end position="205"/>
    </location>
</feature>
<accession>A0A1Z1M0T3</accession>
<geneLocation type="chloroplast" evidence="3"/>
<sequence>MFYLSQMFDKYQILLYLFYQNVYQFLRVSYNGMNFAFATLLISMGIFTVLTPCFISMFPILITYINSTVNQALNNILFIFGVLSSILCTFVLSNSVNLYYFFDKLPILSSLILICVSLNLMQIVNFSFIPQFVYRQLDWINNLNVNLYSYCIGVVIGFGSTPCNTSIILLLTFFLRHANNIIYLSSCLFMYLFGCFLVLLLILNLKISYKNFHYLGLLWNFIFPLSGSMLFIFSLLLFLRQSLL</sequence>
<name>A0A1Z1M0T3_9FLOR</name>
<feature type="transmembrane region" description="Helical" evidence="2">
    <location>
        <begin position="147"/>
        <end position="175"/>
    </location>
</feature>
<dbReference type="GeneID" id="33347948"/>
<proteinExistence type="predicted"/>
<dbReference type="PANTHER" id="PTHR31272">
    <property type="entry name" value="CYTOCHROME C-TYPE BIOGENESIS PROTEIN HI_1454-RELATED"/>
    <property type="match status" value="1"/>
</dbReference>
<dbReference type="AlphaFoldDB" id="A0A1Z1M0T3"/>
<keyword evidence="2" id="KW-0812">Transmembrane</keyword>
<feature type="transmembrane region" description="Helical" evidence="2">
    <location>
        <begin position="35"/>
        <end position="64"/>
    </location>
</feature>
<protein>
    <submittedName>
        <fullName evidence="3">Thiol:disulfide interchange protein</fullName>
    </submittedName>
</protein>
<feature type="transmembrane region" description="Helical" evidence="2">
    <location>
        <begin position="76"/>
        <end position="101"/>
    </location>
</feature>
<evidence type="ECO:0000256" key="1">
    <source>
        <dbReference type="ARBA" id="ARBA00022748"/>
    </source>
</evidence>
<reference evidence="3" key="1">
    <citation type="journal article" date="2017" name="J. Phycol.">
        <title>Analysis of chloroplast genomes and a supermatrix inform reclassification of the Rhodomelaceae (Rhodophyta).</title>
        <authorList>
            <person name="Diaz-Tapia P."/>
            <person name="Maggs C.A."/>
            <person name="West J.A."/>
            <person name="Verbruggen H."/>
        </authorList>
    </citation>
    <scope>NUCLEOTIDE SEQUENCE</scope>
    <source>
        <strain evidence="3">HV1501</strain>
    </source>
</reference>
<keyword evidence="3" id="KW-0150">Chloroplast</keyword>
<keyword evidence="2" id="KW-0472">Membrane</keyword>
<keyword evidence="3" id="KW-0934">Plastid</keyword>
<keyword evidence="2" id="KW-1133">Transmembrane helix</keyword>
<feature type="transmembrane region" description="Helical" evidence="2">
    <location>
        <begin position="107"/>
        <end position="126"/>
    </location>
</feature>
<dbReference type="RefSeq" id="YP_009391573.1">
    <property type="nucleotide sequence ID" value="NC_035259.1"/>
</dbReference>
<dbReference type="GO" id="GO:0017004">
    <property type="term" value="P:cytochrome complex assembly"/>
    <property type="evidence" value="ECO:0007669"/>
    <property type="project" value="UniProtKB-KW"/>
</dbReference>
<evidence type="ECO:0000313" key="3">
    <source>
        <dbReference type="EMBL" id="ARW59717.1"/>
    </source>
</evidence>
<keyword evidence="1" id="KW-0201">Cytochrome c-type biogenesis</keyword>
<feature type="transmembrane region" description="Helical" evidence="2">
    <location>
        <begin position="217"/>
        <end position="239"/>
    </location>
</feature>
<dbReference type="PANTHER" id="PTHR31272:SF6">
    <property type="entry name" value="CYTOCHROME C-TYPE BIOGENESIS CCDA-LIKE CHLOROPLASTIC PROTEIN"/>
    <property type="match status" value="1"/>
</dbReference>
<evidence type="ECO:0000256" key="2">
    <source>
        <dbReference type="SAM" id="Phobius"/>
    </source>
</evidence>
<dbReference type="InterPro" id="IPR051790">
    <property type="entry name" value="Cytochrome_c-biogenesis_DsbD"/>
</dbReference>
<organism evidence="3">
    <name type="scientific">Laurenciella marilzae</name>
    <dbReference type="NCBI Taxonomy" id="1413812"/>
    <lineage>
        <taxon>Eukaryota</taxon>
        <taxon>Rhodophyta</taxon>
        <taxon>Florideophyceae</taxon>
        <taxon>Rhodymeniophycidae</taxon>
        <taxon>Ceramiales</taxon>
        <taxon>Rhodomelaceae</taxon>
        <taxon>Laurencieae</taxon>
        <taxon>Laurenciella</taxon>
    </lineage>
</organism>
<dbReference type="EMBL" id="MF101410">
    <property type="protein sequence ID" value="ARW59717.1"/>
    <property type="molecule type" value="Genomic_DNA"/>
</dbReference>